<dbReference type="InterPro" id="IPR052022">
    <property type="entry name" value="26kDa_periplasmic_antigen"/>
</dbReference>
<dbReference type="EMBL" id="JAUHMF010000002">
    <property type="protein sequence ID" value="MDT8898457.1"/>
    <property type="molecule type" value="Genomic_DNA"/>
</dbReference>
<evidence type="ECO:0000256" key="1">
    <source>
        <dbReference type="SAM" id="SignalP"/>
    </source>
</evidence>
<evidence type="ECO:0000313" key="3">
    <source>
        <dbReference type="Proteomes" id="UP001254165"/>
    </source>
</evidence>
<accession>A0ABU3NQX3</accession>
<dbReference type="PROSITE" id="PS51257">
    <property type="entry name" value="PROKAR_LIPOPROTEIN"/>
    <property type="match status" value="1"/>
</dbReference>
<name>A0ABU3NQX3_9CHLR</name>
<dbReference type="PANTHER" id="PTHR34387:SF1">
    <property type="entry name" value="PERIPLASMIC IMMUNOGENIC PROTEIN"/>
    <property type="match status" value="1"/>
</dbReference>
<keyword evidence="3" id="KW-1185">Reference proteome</keyword>
<organism evidence="2 3">
    <name type="scientific">Thermanaerothrix solaris</name>
    <dbReference type="NCBI Taxonomy" id="3058434"/>
    <lineage>
        <taxon>Bacteria</taxon>
        <taxon>Bacillati</taxon>
        <taxon>Chloroflexota</taxon>
        <taxon>Anaerolineae</taxon>
        <taxon>Anaerolineales</taxon>
        <taxon>Anaerolineaceae</taxon>
        <taxon>Thermanaerothrix</taxon>
    </lineage>
</organism>
<reference evidence="2 3" key="1">
    <citation type="submission" date="2023-07" db="EMBL/GenBank/DDBJ databases">
        <title>Novel species of Thermanaerothrix with wide hydrolytic capabilities.</title>
        <authorList>
            <person name="Zayulina K.S."/>
            <person name="Podosokorskaya O.A."/>
            <person name="Elcheninov A.G."/>
        </authorList>
    </citation>
    <scope>NUCLEOTIDE SEQUENCE [LARGE SCALE GENOMIC DNA]</scope>
    <source>
        <strain evidence="2 3">4228-RoL</strain>
    </source>
</reference>
<dbReference type="Gene3D" id="3.30.70.2970">
    <property type="entry name" value="Protein of unknown function (DUF541), domain 2"/>
    <property type="match status" value="1"/>
</dbReference>
<gene>
    <name evidence="2" type="ORF">QYE77_09270</name>
</gene>
<comment type="caution">
    <text evidence="2">The sequence shown here is derived from an EMBL/GenBank/DDBJ whole genome shotgun (WGS) entry which is preliminary data.</text>
</comment>
<dbReference type="Gene3D" id="3.30.110.170">
    <property type="entry name" value="Protein of unknown function (DUF541), domain 1"/>
    <property type="match status" value="1"/>
</dbReference>
<dbReference type="RefSeq" id="WP_315625116.1">
    <property type="nucleotide sequence ID" value="NZ_JAUHMF010000002.1"/>
</dbReference>
<dbReference type="Proteomes" id="UP001254165">
    <property type="component" value="Unassembled WGS sequence"/>
</dbReference>
<keyword evidence="1" id="KW-0732">Signal</keyword>
<dbReference type="PANTHER" id="PTHR34387">
    <property type="entry name" value="SLR1258 PROTEIN"/>
    <property type="match status" value="1"/>
</dbReference>
<dbReference type="Pfam" id="PF04402">
    <property type="entry name" value="SIMPL"/>
    <property type="match status" value="1"/>
</dbReference>
<dbReference type="InterPro" id="IPR007497">
    <property type="entry name" value="SIMPL/DUF541"/>
</dbReference>
<feature type="chain" id="PRO_5045292273" evidence="1">
    <location>
        <begin position="27"/>
        <end position="238"/>
    </location>
</feature>
<feature type="signal peptide" evidence="1">
    <location>
        <begin position="1"/>
        <end position="26"/>
    </location>
</feature>
<proteinExistence type="predicted"/>
<protein>
    <submittedName>
        <fullName evidence="2">SIMPL domain-containing protein</fullName>
    </submittedName>
</protein>
<sequence length="238" mass="24902">MKKPLWFALLALAMVGLLAGCIQVPAASTPEQLRTLNVGGNGKVYVVPDLAYIYVGVRTEAEDVASALSKNNEQAQAIVNLLKERGVAEKDIQTSAFNVYPQQNIGPDGEVLGTKFVVENTVFITARDLSQLGSLLDAVVRVGANTIYGISFDVADRAKAEAEARRLAVEDAKARAQELAAAVGVTLGEVQNVSVYSSGSPIPVYEAKGMGIGGGGNAPIAAGQLVISADANITYLIR</sequence>
<evidence type="ECO:0000313" key="2">
    <source>
        <dbReference type="EMBL" id="MDT8898457.1"/>
    </source>
</evidence>